<feature type="compositionally biased region" description="Polar residues" evidence="1">
    <location>
        <begin position="98"/>
        <end position="112"/>
    </location>
</feature>
<evidence type="ECO:0000313" key="2">
    <source>
        <dbReference type="Proteomes" id="UP000515153"/>
    </source>
</evidence>
<accession>A0A6P8BKI8</accession>
<reference evidence="3" key="3">
    <citation type="submission" date="2025-08" db="UniProtKB">
        <authorList>
            <consortium name="RefSeq"/>
        </authorList>
    </citation>
    <scope>IDENTIFICATION</scope>
    <source>
        <strain evidence="3">NI907</strain>
    </source>
</reference>
<proteinExistence type="predicted"/>
<feature type="region of interest" description="Disordered" evidence="1">
    <location>
        <begin position="1"/>
        <end position="23"/>
    </location>
</feature>
<evidence type="ECO:0000256" key="1">
    <source>
        <dbReference type="SAM" id="MobiDB-lite"/>
    </source>
</evidence>
<organism evidence="2 3">
    <name type="scientific">Pyricularia grisea</name>
    <name type="common">Crabgrass-specific blast fungus</name>
    <name type="synonym">Magnaporthe grisea</name>
    <dbReference type="NCBI Taxonomy" id="148305"/>
    <lineage>
        <taxon>Eukaryota</taxon>
        <taxon>Fungi</taxon>
        <taxon>Dikarya</taxon>
        <taxon>Ascomycota</taxon>
        <taxon>Pezizomycotina</taxon>
        <taxon>Sordariomycetes</taxon>
        <taxon>Sordariomycetidae</taxon>
        <taxon>Magnaporthales</taxon>
        <taxon>Pyriculariaceae</taxon>
        <taxon>Pyricularia</taxon>
    </lineage>
</organism>
<gene>
    <name evidence="3" type="ORF">PgNI_01899</name>
</gene>
<dbReference type="Proteomes" id="UP000515153">
    <property type="component" value="Unplaced"/>
</dbReference>
<feature type="compositionally biased region" description="Polar residues" evidence="1">
    <location>
        <begin position="51"/>
        <end position="60"/>
    </location>
</feature>
<dbReference type="GeneID" id="41956882"/>
<name>A0A6P8BKI8_PYRGI</name>
<reference evidence="3" key="2">
    <citation type="submission" date="2019-10" db="EMBL/GenBank/DDBJ databases">
        <authorList>
            <consortium name="NCBI Genome Project"/>
        </authorList>
    </citation>
    <scope>NUCLEOTIDE SEQUENCE</scope>
    <source>
        <strain evidence="3">NI907</strain>
    </source>
</reference>
<feature type="region of interest" description="Disordered" evidence="1">
    <location>
        <begin position="47"/>
        <end position="112"/>
    </location>
</feature>
<dbReference type="AlphaFoldDB" id="A0A6P8BKI8"/>
<reference evidence="3" key="1">
    <citation type="journal article" date="2019" name="Mol. Biol. Evol.">
        <title>Blast fungal genomes show frequent chromosomal changes, gene gains and losses, and effector gene turnover.</title>
        <authorList>
            <person name="Gomez Luciano L.B."/>
            <person name="Jason Tsai I."/>
            <person name="Chuma I."/>
            <person name="Tosa Y."/>
            <person name="Chen Y.H."/>
            <person name="Li J.Y."/>
            <person name="Li M.Y."/>
            <person name="Jade Lu M.Y."/>
            <person name="Nakayashiki H."/>
            <person name="Li W.H."/>
        </authorList>
    </citation>
    <scope>NUCLEOTIDE SEQUENCE</scope>
    <source>
        <strain evidence="3">NI907</strain>
    </source>
</reference>
<dbReference type="KEGG" id="pgri:PgNI_01899"/>
<keyword evidence="2" id="KW-1185">Reference proteome</keyword>
<sequence length="112" mass="12658">MNAYRQQEQQQQRVPMCNHRTNKLQQNNSKFQRLVEHELRYGYLDRPIPSQGVTVTTGAHSQGPLGVESSVRGKKRDVEVSVCQDSPAQTHEAKSQEKTASQYGGQTQSYPV</sequence>
<evidence type="ECO:0000313" key="3">
    <source>
        <dbReference type="RefSeq" id="XP_030987519.1"/>
    </source>
</evidence>
<protein>
    <submittedName>
        <fullName evidence="3">Uncharacterized protein</fullName>
    </submittedName>
</protein>
<dbReference type="RefSeq" id="XP_030987519.1">
    <property type="nucleotide sequence ID" value="XM_031121970.1"/>
</dbReference>
<feature type="compositionally biased region" description="Low complexity" evidence="1">
    <location>
        <begin position="1"/>
        <end position="12"/>
    </location>
</feature>